<dbReference type="InterPro" id="IPR002893">
    <property type="entry name" value="Znf_MYND"/>
</dbReference>
<dbReference type="SUPFAM" id="SSF144232">
    <property type="entry name" value="HIT/MYND zinc finger-like"/>
    <property type="match status" value="1"/>
</dbReference>
<keyword evidence="7" id="KW-1185">Reference proteome</keyword>
<name>A0A371DE92_9APHY</name>
<dbReference type="GO" id="GO:0008270">
    <property type="term" value="F:zinc ion binding"/>
    <property type="evidence" value="ECO:0007669"/>
    <property type="project" value="UniProtKB-KW"/>
</dbReference>
<dbReference type="OrthoDB" id="2733483at2759"/>
<gene>
    <name evidence="6" type="ORF">OH76DRAFT_369308</name>
</gene>
<evidence type="ECO:0000256" key="4">
    <source>
        <dbReference type="PROSITE-ProRule" id="PRU00134"/>
    </source>
</evidence>
<evidence type="ECO:0000256" key="1">
    <source>
        <dbReference type="ARBA" id="ARBA00022723"/>
    </source>
</evidence>
<proteinExistence type="predicted"/>
<protein>
    <recommendedName>
        <fullName evidence="5">MYND-type domain-containing protein</fullName>
    </recommendedName>
</protein>
<evidence type="ECO:0000313" key="7">
    <source>
        <dbReference type="Proteomes" id="UP000256964"/>
    </source>
</evidence>
<dbReference type="EMBL" id="KZ857397">
    <property type="protein sequence ID" value="RDX50879.1"/>
    <property type="molecule type" value="Genomic_DNA"/>
</dbReference>
<sequence length="330" mass="37395">MKHESFPRRGCLDGHTPGNDTVCHECKTPGGKDTVVLRRCGGCSIAVYCSKECQRRAWRTHKSCCRPKHTRPAPMASDPDEGLPPVPFPIRTDFPTPISARVEWDLFTEYHAWALSTLMGVTLRTAASRPWYSHLERGWLFLHVVVAPVVRGRDTNPANSWFLRDVYLHSLEQMIRENPGLERKNIAENTQYQAMFARFKESHGARFGGLLNVGYRLGIGNLATEGFRPVFVPHHPENLLLPETQDALEDLARLCQMCINNGIVLKPTSREETSAVPGTLRPVTSKSKTTWEWTPLLNTLDDVYEGFKRYGYVPKSTLYSRELMDLNATL</sequence>
<evidence type="ECO:0000256" key="3">
    <source>
        <dbReference type="ARBA" id="ARBA00022833"/>
    </source>
</evidence>
<evidence type="ECO:0000313" key="6">
    <source>
        <dbReference type="EMBL" id="RDX50879.1"/>
    </source>
</evidence>
<keyword evidence="2 4" id="KW-0863">Zinc-finger</keyword>
<keyword evidence="1" id="KW-0479">Metal-binding</keyword>
<dbReference type="Gene3D" id="6.10.140.2220">
    <property type="match status" value="1"/>
</dbReference>
<dbReference type="Proteomes" id="UP000256964">
    <property type="component" value="Unassembled WGS sequence"/>
</dbReference>
<dbReference type="PROSITE" id="PS50865">
    <property type="entry name" value="ZF_MYND_2"/>
    <property type="match status" value="1"/>
</dbReference>
<reference evidence="6 7" key="1">
    <citation type="journal article" date="2018" name="Biotechnol. Biofuels">
        <title>Integrative visual omics of the white-rot fungus Polyporus brumalis exposes the biotechnological potential of its oxidative enzymes for delignifying raw plant biomass.</title>
        <authorList>
            <person name="Miyauchi S."/>
            <person name="Rancon A."/>
            <person name="Drula E."/>
            <person name="Hage H."/>
            <person name="Chaduli D."/>
            <person name="Favel A."/>
            <person name="Grisel S."/>
            <person name="Henrissat B."/>
            <person name="Herpoel-Gimbert I."/>
            <person name="Ruiz-Duenas F.J."/>
            <person name="Chevret D."/>
            <person name="Hainaut M."/>
            <person name="Lin J."/>
            <person name="Wang M."/>
            <person name="Pangilinan J."/>
            <person name="Lipzen A."/>
            <person name="Lesage-Meessen L."/>
            <person name="Navarro D."/>
            <person name="Riley R."/>
            <person name="Grigoriev I.V."/>
            <person name="Zhou S."/>
            <person name="Raouche S."/>
            <person name="Rosso M.N."/>
        </authorList>
    </citation>
    <scope>NUCLEOTIDE SEQUENCE [LARGE SCALE GENOMIC DNA]</scope>
    <source>
        <strain evidence="6 7">BRFM 1820</strain>
    </source>
</reference>
<dbReference type="AlphaFoldDB" id="A0A371DE92"/>
<accession>A0A371DE92</accession>
<feature type="domain" description="MYND-type" evidence="5">
    <location>
        <begin position="23"/>
        <end position="65"/>
    </location>
</feature>
<keyword evidence="3" id="KW-0862">Zinc</keyword>
<evidence type="ECO:0000259" key="5">
    <source>
        <dbReference type="PROSITE" id="PS50865"/>
    </source>
</evidence>
<dbReference type="Pfam" id="PF01753">
    <property type="entry name" value="zf-MYND"/>
    <property type="match status" value="1"/>
</dbReference>
<organism evidence="6 7">
    <name type="scientific">Lentinus brumalis</name>
    <dbReference type="NCBI Taxonomy" id="2498619"/>
    <lineage>
        <taxon>Eukaryota</taxon>
        <taxon>Fungi</taxon>
        <taxon>Dikarya</taxon>
        <taxon>Basidiomycota</taxon>
        <taxon>Agaricomycotina</taxon>
        <taxon>Agaricomycetes</taxon>
        <taxon>Polyporales</taxon>
        <taxon>Polyporaceae</taxon>
        <taxon>Lentinus</taxon>
    </lineage>
</organism>
<dbReference type="PROSITE" id="PS01360">
    <property type="entry name" value="ZF_MYND_1"/>
    <property type="match status" value="1"/>
</dbReference>
<evidence type="ECO:0000256" key="2">
    <source>
        <dbReference type="ARBA" id="ARBA00022771"/>
    </source>
</evidence>